<dbReference type="GO" id="GO:0042956">
    <property type="term" value="P:maltodextrin transmembrane transport"/>
    <property type="evidence" value="ECO:0007669"/>
    <property type="project" value="TreeGrafter"/>
</dbReference>
<reference evidence="4 5" key="1">
    <citation type="submission" date="2018-06" db="EMBL/GenBank/DDBJ databases">
        <title>Extensive metabolic versatility and redundancy in microbially diverse, dynamic hydrothermal sediments.</title>
        <authorList>
            <person name="Dombrowski N."/>
            <person name="Teske A."/>
            <person name="Baker B.J."/>
        </authorList>
    </citation>
    <scope>NUCLEOTIDE SEQUENCE [LARGE SCALE GENOMIC DNA]</scope>
    <source>
        <strain evidence="4">B79_G16</strain>
    </source>
</reference>
<dbReference type="AlphaFoldDB" id="A0A420ZCZ2"/>
<dbReference type="GO" id="GO:0015768">
    <property type="term" value="P:maltose transport"/>
    <property type="evidence" value="ECO:0007669"/>
    <property type="project" value="TreeGrafter"/>
</dbReference>
<dbReference type="EMBL" id="QMNG01000007">
    <property type="protein sequence ID" value="RLC37273.1"/>
    <property type="molecule type" value="Genomic_DNA"/>
</dbReference>
<dbReference type="InterPro" id="IPR006059">
    <property type="entry name" value="SBP"/>
</dbReference>
<dbReference type="PANTHER" id="PTHR30061:SF50">
    <property type="entry name" value="MALTOSE_MALTODEXTRIN-BINDING PERIPLASMIC PROTEIN"/>
    <property type="match status" value="1"/>
</dbReference>
<organism evidence="4 5">
    <name type="scientific">candidate division Kazan bacterium</name>
    <dbReference type="NCBI Taxonomy" id="2202143"/>
    <lineage>
        <taxon>Bacteria</taxon>
        <taxon>Bacteria division Kazan-3B-28</taxon>
    </lineage>
</organism>
<evidence type="ECO:0000256" key="2">
    <source>
        <dbReference type="ARBA" id="ARBA00022448"/>
    </source>
</evidence>
<proteinExistence type="inferred from homology"/>
<keyword evidence="2" id="KW-0813">Transport</keyword>
<evidence type="ECO:0000256" key="1">
    <source>
        <dbReference type="ARBA" id="ARBA00008520"/>
    </source>
</evidence>
<gene>
    <name evidence="4" type="ORF">DRH29_02520</name>
</gene>
<comment type="caution">
    <text evidence="4">The sequence shown here is derived from an EMBL/GenBank/DDBJ whole genome shotgun (WGS) entry which is preliminary data.</text>
</comment>
<evidence type="ECO:0008006" key="6">
    <source>
        <dbReference type="Google" id="ProtNLM"/>
    </source>
</evidence>
<dbReference type="PANTHER" id="PTHR30061">
    <property type="entry name" value="MALTOSE-BINDING PERIPLASMIC PROTEIN"/>
    <property type="match status" value="1"/>
</dbReference>
<dbReference type="Proteomes" id="UP000281261">
    <property type="component" value="Unassembled WGS sequence"/>
</dbReference>
<evidence type="ECO:0000313" key="5">
    <source>
        <dbReference type="Proteomes" id="UP000281261"/>
    </source>
</evidence>
<keyword evidence="3" id="KW-0732">Signal</keyword>
<dbReference type="Pfam" id="PF13416">
    <property type="entry name" value="SBP_bac_8"/>
    <property type="match status" value="1"/>
</dbReference>
<comment type="similarity">
    <text evidence="1">Belongs to the bacterial solute-binding protein 1 family.</text>
</comment>
<sequence>MKYQRSLTYIAIFAVAGLFLMAPRCGSPVSDSSGSSSVVSTPSEPITLEYWRLWDDEDVLDDFIAEYEKKHKNVNIEVKKYALSGDKTVYDYQAEIIKLIADGSGPDMFMIHNTWLPYQINQISPMPESILSTKEYRDIYPEVVEDDFIDNNRIYAVPYYMDNLMLIYNSKYFDRKTKPPRTLDELAETAQKLTHTEDGAIKFSGLIMGGTQDGMTRGPDILAALMMQYGAEMTLADKKTPAFNLPSPNTDPPFFGAEQALAYYTQFANPKSVYYSFTDERDAAGNRLFPNDTQAFWQEDAAMMIGYSYNIDNIRMFNPNISIETAPLPQNRIQEPVTIANYWGETVSKNSEYAAVAWDFINFVSSKRKAKSLAKKINRVPAREDLISTWEHNRYYGPVAQQMGYSRSWYHTNTVEVEAIFSKMIEDVVKYGISPKIAIDDAVRKLKRL</sequence>
<name>A0A420ZCZ2_UNCK3</name>
<dbReference type="GO" id="GO:1901982">
    <property type="term" value="F:maltose binding"/>
    <property type="evidence" value="ECO:0007669"/>
    <property type="project" value="TreeGrafter"/>
</dbReference>
<dbReference type="GO" id="GO:0055052">
    <property type="term" value="C:ATP-binding cassette (ABC) transporter complex, substrate-binding subunit-containing"/>
    <property type="evidence" value="ECO:0007669"/>
    <property type="project" value="TreeGrafter"/>
</dbReference>
<dbReference type="Gene3D" id="3.40.190.10">
    <property type="entry name" value="Periplasmic binding protein-like II"/>
    <property type="match status" value="1"/>
</dbReference>
<evidence type="ECO:0000313" key="4">
    <source>
        <dbReference type="EMBL" id="RLC37273.1"/>
    </source>
</evidence>
<protein>
    <recommendedName>
        <fullName evidence="6">ABC transporter substrate-binding protein</fullName>
    </recommendedName>
</protein>
<evidence type="ECO:0000256" key="3">
    <source>
        <dbReference type="ARBA" id="ARBA00022729"/>
    </source>
</evidence>
<accession>A0A420ZCZ2</accession>
<dbReference type="SUPFAM" id="SSF53850">
    <property type="entry name" value="Periplasmic binding protein-like II"/>
    <property type="match status" value="1"/>
</dbReference>